<dbReference type="STRING" id="53463.SAMN05444389_105195"/>
<dbReference type="InterPro" id="IPR050383">
    <property type="entry name" value="GlyoxalaseI/FosfomycinResist"/>
</dbReference>
<evidence type="ECO:0000259" key="1">
    <source>
        <dbReference type="PROSITE" id="PS51819"/>
    </source>
</evidence>
<dbReference type="InterPro" id="IPR029068">
    <property type="entry name" value="Glyas_Bleomycin-R_OHBP_Dase"/>
</dbReference>
<keyword evidence="2" id="KW-0223">Dioxygenase</keyword>
<dbReference type="Gene3D" id="3.10.180.10">
    <property type="entry name" value="2,3-Dihydroxybiphenyl 1,2-Dioxygenase, domain 1"/>
    <property type="match status" value="1"/>
</dbReference>
<dbReference type="PANTHER" id="PTHR21366:SF22">
    <property type="entry name" value="VOC DOMAIN-CONTAINING PROTEIN"/>
    <property type="match status" value="1"/>
</dbReference>
<proteinExistence type="predicted"/>
<dbReference type="PROSITE" id="PS51819">
    <property type="entry name" value="VOC"/>
    <property type="match status" value="1"/>
</dbReference>
<dbReference type="InterPro" id="IPR037523">
    <property type="entry name" value="VOC_core"/>
</dbReference>
<dbReference type="EMBL" id="FRCK01000005">
    <property type="protein sequence ID" value="SHM24392.1"/>
    <property type="molecule type" value="Genomic_DNA"/>
</dbReference>
<keyword evidence="2" id="KW-0560">Oxidoreductase</keyword>
<dbReference type="RefSeq" id="WP_073066124.1">
    <property type="nucleotide sequence ID" value="NZ_FRCK01000005.1"/>
</dbReference>
<dbReference type="GO" id="GO:0051213">
    <property type="term" value="F:dioxygenase activity"/>
    <property type="evidence" value="ECO:0007669"/>
    <property type="project" value="UniProtKB-KW"/>
</dbReference>
<dbReference type="PANTHER" id="PTHR21366">
    <property type="entry name" value="GLYOXALASE FAMILY PROTEIN"/>
    <property type="match status" value="1"/>
</dbReference>
<dbReference type="Pfam" id="PF00903">
    <property type="entry name" value="Glyoxalase"/>
    <property type="match status" value="1"/>
</dbReference>
<keyword evidence="3" id="KW-1185">Reference proteome</keyword>
<sequence length="157" mass="16832">MTTPPPLLGTLETALYAADLDEACEFWTRVIGLELIARVPGRHVFFRTATTPRPQVLLVFDPGATAVPPAPDARLPVPPHGASGPGHACLAVAPESLDRWRAHLQASGIAIEADFHWPQGGRSLYFRDPAGNSIELADPAIWAGMPPRTADPDCAER</sequence>
<feature type="domain" description="VOC" evidence="1">
    <location>
        <begin position="9"/>
        <end position="139"/>
    </location>
</feature>
<reference evidence="3" key="1">
    <citation type="submission" date="2016-11" db="EMBL/GenBank/DDBJ databases">
        <authorList>
            <person name="Varghese N."/>
            <person name="Submissions S."/>
        </authorList>
    </citation>
    <scope>NUCLEOTIDE SEQUENCE [LARGE SCALE GENOMIC DNA]</scope>
    <source>
        <strain evidence="3">DSM 6637</strain>
    </source>
</reference>
<dbReference type="SUPFAM" id="SSF54593">
    <property type="entry name" value="Glyoxalase/Bleomycin resistance protein/Dihydroxybiphenyl dioxygenase"/>
    <property type="match status" value="1"/>
</dbReference>
<dbReference type="OrthoDB" id="9812656at2"/>
<evidence type="ECO:0000313" key="3">
    <source>
        <dbReference type="Proteomes" id="UP000184444"/>
    </source>
</evidence>
<name>A0A1M7H6Z0_9RHOB</name>
<protein>
    <submittedName>
        <fullName evidence="2">Catechol 2,3-dioxygenase</fullName>
    </submittedName>
</protein>
<organism evidence="2 3">
    <name type="scientific">Paracoccus solventivorans</name>
    <dbReference type="NCBI Taxonomy" id="53463"/>
    <lineage>
        <taxon>Bacteria</taxon>
        <taxon>Pseudomonadati</taxon>
        <taxon>Pseudomonadota</taxon>
        <taxon>Alphaproteobacteria</taxon>
        <taxon>Rhodobacterales</taxon>
        <taxon>Paracoccaceae</taxon>
        <taxon>Paracoccus</taxon>
    </lineage>
</organism>
<accession>A0A1M7H6Z0</accession>
<dbReference type="Proteomes" id="UP000184444">
    <property type="component" value="Unassembled WGS sequence"/>
</dbReference>
<dbReference type="InterPro" id="IPR004360">
    <property type="entry name" value="Glyas_Fos-R_dOase_dom"/>
</dbReference>
<dbReference type="AlphaFoldDB" id="A0A1M7H6Z0"/>
<evidence type="ECO:0000313" key="2">
    <source>
        <dbReference type="EMBL" id="SHM24392.1"/>
    </source>
</evidence>
<gene>
    <name evidence="2" type="ORF">SAMN05444389_105195</name>
</gene>